<dbReference type="GO" id="GO:0003677">
    <property type="term" value="F:DNA binding"/>
    <property type="evidence" value="ECO:0007669"/>
    <property type="project" value="InterPro"/>
</dbReference>
<organism evidence="1 2">
    <name type="scientific">Aliiruegeria haliotis</name>
    <dbReference type="NCBI Taxonomy" id="1280846"/>
    <lineage>
        <taxon>Bacteria</taxon>
        <taxon>Pseudomonadati</taxon>
        <taxon>Pseudomonadota</taxon>
        <taxon>Alphaproteobacteria</taxon>
        <taxon>Rhodobacterales</taxon>
        <taxon>Roseobacteraceae</taxon>
        <taxon>Aliiruegeria</taxon>
    </lineage>
</organism>
<dbReference type="InterPro" id="IPR016032">
    <property type="entry name" value="Sig_transdc_resp-reg_C-effctor"/>
</dbReference>
<evidence type="ECO:0008006" key="3">
    <source>
        <dbReference type="Google" id="ProtNLM"/>
    </source>
</evidence>
<dbReference type="Gene3D" id="1.10.10.10">
    <property type="entry name" value="Winged helix-like DNA-binding domain superfamily/Winged helix DNA-binding domain"/>
    <property type="match status" value="1"/>
</dbReference>
<protein>
    <recommendedName>
        <fullName evidence="3">Transcriptional regulator</fullName>
    </recommendedName>
</protein>
<gene>
    <name evidence="1" type="ORF">CLV78_101676</name>
</gene>
<dbReference type="PANTHER" id="PTHR35807">
    <property type="entry name" value="TRANSCRIPTIONAL REGULATOR REDD-RELATED"/>
    <property type="match status" value="1"/>
</dbReference>
<name>A0A2T0RZG6_9RHOB</name>
<sequence length="527" mass="57944">MGVFRVTGPHGTDRTPHSMKSRGLLALLLEAHEFCRARSYLQDHLWSDRQQEQGASSLRQALSEIRRAFGPHRELLETEGNLVRLRRDGVVTDAEDRPPGDLDAVEYLEGLDIRDPEFERWLRDRRQQRAAAYESDLAAPDILAPVGASRPWLVVEKPTGGTVVAEHLGQAIAQGVSDRGPVEMVPDGHAPPSIPEDKAGCILSVGERNDAFGNSVSVQLRSLDNRRVLWTTMAPLDPETGEGLLPQIAPLIGLGIDRIAAELAAPPSPAPGHGAAAAPASLFATVDDMLRTRGRDFKALDTRLQLCFEEEPRGIVLAWKALLRCLAFGERRREDIGLLRDEAKSLVARAVEMEPQNPQVLALASHVYTFVLDKPPVAHELAARALRIDPVNVYGWASTGYAHLSAGHVERAYEALLRARRFTGEGPHRPMIDLLFGMSAIISGRIAEGTATLETVNALLPDFQPPLRFLLAGYLAQGDFPRAEDAKLRLSVLETGFELRDFAEPDYPTPSLRNNTLLDLKNLPRLL</sequence>
<evidence type="ECO:0000313" key="1">
    <source>
        <dbReference type="EMBL" id="PRY26576.1"/>
    </source>
</evidence>
<dbReference type="Gene3D" id="1.25.40.10">
    <property type="entry name" value="Tetratricopeptide repeat domain"/>
    <property type="match status" value="1"/>
</dbReference>
<reference evidence="1 2" key="1">
    <citation type="submission" date="2018-03" db="EMBL/GenBank/DDBJ databases">
        <title>Genomic Encyclopedia of Archaeal and Bacterial Type Strains, Phase II (KMG-II): from individual species to whole genera.</title>
        <authorList>
            <person name="Goeker M."/>
        </authorList>
    </citation>
    <scope>NUCLEOTIDE SEQUENCE [LARGE SCALE GENOMIC DNA]</scope>
    <source>
        <strain evidence="1 2">DSM 29328</strain>
    </source>
</reference>
<dbReference type="GO" id="GO:0006355">
    <property type="term" value="P:regulation of DNA-templated transcription"/>
    <property type="evidence" value="ECO:0007669"/>
    <property type="project" value="InterPro"/>
</dbReference>
<dbReference type="InterPro" id="IPR051677">
    <property type="entry name" value="AfsR-DnrI-RedD_regulator"/>
</dbReference>
<dbReference type="InterPro" id="IPR011990">
    <property type="entry name" value="TPR-like_helical_dom_sf"/>
</dbReference>
<accession>A0A2T0RZG6</accession>
<proteinExistence type="predicted"/>
<dbReference type="EMBL" id="PVTD01000001">
    <property type="protein sequence ID" value="PRY26576.1"/>
    <property type="molecule type" value="Genomic_DNA"/>
</dbReference>
<comment type="caution">
    <text evidence="1">The sequence shown here is derived from an EMBL/GenBank/DDBJ whole genome shotgun (WGS) entry which is preliminary data.</text>
</comment>
<dbReference type="SUPFAM" id="SSF46894">
    <property type="entry name" value="C-terminal effector domain of the bipartite response regulators"/>
    <property type="match status" value="1"/>
</dbReference>
<dbReference type="AlphaFoldDB" id="A0A2T0RZG6"/>
<dbReference type="Proteomes" id="UP000239480">
    <property type="component" value="Unassembled WGS sequence"/>
</dbReference>
<keyword evidence="2" id="KW-1185">Reference proteome</keyword>
<dbReference type="SUPFAM" id="SSF48452">
    <property type="entry name" value="TPR-like"/>
    <property type="match status" value="1"/>
</dbReference>
<dbReference type="InterPro" id="IPR036388">
    <property type="entry name" value="WH-like_DNA-bd_sf"/>
</dbReference>
<evidence type="ECO:0000313" key="2">
    <source>
        <dbReference type="Proteomes" id="UP000239480"/>
    </source>
</evidence>